<proteinExistence type="predicted"/>
<dbReference type="PATRIC" id="fig|675816.5.peg.181"/>
<evidence type="ECO:0000313" key="3">
    <source>
        <dbReference type="Proteomes" id="UP000002817"/>
    </source>
</evidence>
<evidence type="ECO:0000313" key="2">
    <source>
        <dbReference type="EMBL" id="EGU54100.1"/>
    </source>
</evidence>
<dbReference type="STRING" id="675816.VIA_001514"/>
<evidence type="ECO:0000313" key="4">
    <source>
        <dbReference type="Proteomes" id="UP000003515"/>
    </source>
</evidence>
<dbReference type="EMBL" id="AFWH01000001">
    <property type="protein sequence ID" value="EGU54100.1"/>
    <property type="molecule type" value="Genomic_DNA"/>
</dbReference>
<dbReference type="RefSeq" id="WP_004412231.1">
    <property type="nucleotide sequence ID" value="NZ_ACZV01000004.1"/>
</dbReference>
<evidence type="ECO:0000313" key="1">
    <source>
        <dbReference type="EMBL" id="EEX94356.1"/>
    </source>
</evidence>
<accession>C9QG16</accession>
<dbReference type="OrthoDB" id="5908298at2"/>
<dbReference type="Proteomes" id="UP000002817">
    <property type="component" value="Unassembled WGS sequence"/>
</dbReference>
<dbReference type="Pfam" id="PF10963">
    <property type="entry name" value="Phage_TAC_10"/>
    <property type="match status" value="1"/>
</dbReference>
<reference evidence="2 3" key="3">
    <citation type="journal article" date="2012" name="Int. J. Syst. Evol. Microbiol.">
        <title>Vibrio caribbeanicus sp. nov., isolated from the marine sponge Scleritoderma cyanea.</title>
        <authorList>
            <person name="Hoffmann M."/>
            <person name="Monday S.R."/>
            <person name="Allard M.W."/>
            <person name="Strain E.A."/>
            <person name="Whittaker P."/>
            <person name="Naum M."/>
            <person name="McCarthy P.J."/>
            <person name="Lopez J.V."/>
            <person name="Fischer M."/>
            <person name="Brown E.W."/>
        </authorList>
    </citation>
    <scope>NUCLEOTIDE SEQUENCE [LARGE SCALE GENOMIC DNA]</scope>
    <source>
        <strain evidence="2">CIP 102891</strain>
        <strain evidence="3">CIP 102891 / ATCC 33934</strain>
    </source>
</reference>
<dbReference type="InterPro" id="IPR024406">
    <property type="entry name" value="TAC-10"/>
</dbReference>
<sequence length="94" mass="10198">MSNQPTFALKPVVVTVGDTDFTFTPTVTDANNYSNEVMPSSKVVPAYHYLTRSVDPKQKDELKAYLDAVPGLTMQLFATVSEAAKGGITITLKN</sequence>
<gene>
    <name evidence="1" type="ORF">VIA_001514</name>
    <name evidence="2" type="ORF">VIOR3934_19775</name>
</gene>
<reference evidence="1 4" key="1">
    <citation type="submission" date="2009-10" db="EMBL/GenBank/DDBJ databases">
        <authorList>
            <consortium name="Los Alamos National Laboratory (LANL)"/>
            <consortium name="National Microbial Pathogen Data Resource (NMPDR)"/>
            <person name="Munk A.C."/>
            <person name="Chertkov O."/>
            <person name="Tapia R."/>
            <person name="Green L."/>
            <person name="Rogers Y."/>
            <person name="Detter J.C."/>
            <person name="Bruce D."/>
            <person name="Brettin T.S."/>
            <person name="Colwell R.R."/>
            <person name="Huq A."/>
            <person name="Grim C.J."/>
            <person name="Hasan N.A."/>
            <person name="Bartels D."/>
            <person name="Vonstein V."/>
        </authorList>
    </citation>
    <scope>NUCLEOTIDE SEQUENCE [LARGE SCALE GENOMIC DNA]</scope>
    <source>
        <strain evidence="1 4">CIP 102891</strain>
    </source>
</reference>
<organism evidence="2 3">
    <name type="scientific">Vibrio orientalis CIP 102891 = ATCC 33934</name>
    <dbReference type="NCBI Taxonomy" id="675816"/>
    <lineage>
        <taxon>Bacteria</taxon>
        <taxon>Pseudomonadati</taxon>
        <taxon>Pseudomonadota</taxon>
        <taxon>Gammaproteobacteria</taxon>
        <taxon>Vibrionales</taxon>
        <taxon>Vibrionaceae</taxon>
        <taxon>Vibrio</taxon>
        <taxon>Vibrio oreintalis group</taxon>
    </lineage>
</organism>
<reference evidence="2" key="2">
    <citation type="submission" date="2011-08" db="EMBL/GenBank/DDBJ databases">
        <authorList>
            <person name="Hoffman M."/>
            <person name="Strain E.A."/>
            <person name="Brown E."/>
            <person name="Allard M.W."/>
        </authorList>
    </citation>
    <scope>NUCLEOTIDE SEQUENCE</scope>
    <source>
        <strain evidence="2">CIP 102891</strain>
    </source>
</reference>
<dbReference type="AlphaFoldDB" id="C9QG16"/>
<evidence type="ECO:0008006" key="5">
    <source>
        <dbReference type="Google" id="ProtNLM"/>
    </source>
</evidence>
<dbReference type="eggNOG" id="ENOG5030V9J">
    <property type="taxonomic scope" value="Bacteria"/>
</dbReference>
<name>C9QG16_VIBOR</name>
<keyword evidence="4" id="KW-1185">Reference proteome</keyword>
<dbReference type="Proteomes" id="UP000003515">
    <property type="component" value="Unassembled WGS sequence"/>
</dbReference>
<comment type="caution">
    <text evidence="2">The sequence shown here is derived from an EMBL/GenBank/DDBJ whole genome shotgun (WGS) entry which is preliminary data.</text>
</comment>
<dbReference type="EMBL" id="ACZV01000004">
    <property type="protein sequence ID" value="EEX94356.1"/>
    <property type="molecule type" value="Genomic_DNA"/>
</dbReference>
<protein>
    <recommendedName>
        <fullName evidence="5">Phage protein</fullName>
    </recommendedName>
</protein>